<dbReference type="Proteomes" id="UP001433508">
    <property type="component" value="Unassembled WGS sequence"/>
</dbReference>
<proteinExistence type="predicted"/>
<dbReference type="EMBL" id="MU971336">
    <property type="protein sequence ID" value="KAK9240977.1"/>
    <property type="molecule type" value="Genomic_DNA"/>
</dbReference>
<name>A0ACC3TAM8_LIPKO</name>
<evidence type="ECO:0000313" key="2">
    <source>
        <dbReference type="Proteomes" id="UP001433508"/>
    </source>
</evidence>
<organism evidence="1 2">
    <name type="scientific">Lipomyces kononenkoae</name>
    <name type="common">Yeast</name>
    <dbReference type="NCBI Taxonomy" id="34357"/>
    <lineage>
        <taxon>Eukaryota</taxon>
        <taxon>Fungi</taxon>
        <taxon>Dikarya</taxon>
        <taxon>Ascomycota</taxon>
        <taxon>Saccharomycotina</taxon>
        <taxon>Lipomycetes</taxon>
        <taxon>Lipomycetales</taxon>
        <taxon>Lipomycetaceae</taxon>
        <taxon>Lipomyces</taxon>
    </lineage>
</organism>
<comment type="caution">
    <text evidence="1">The sequence shown here is derived from an EMBL/GenBank/DDBJ whole genome shotgun (WGS) entry which is preliminary data.</text>
</comment>
<keyword evidence="2" id="KW-1185">Reference proteome</keyword>
<sequence length="428" mass="45186">MALVDTVNGGIHRPAMADDELLSKVFGSTGSQSVHLKHQAFSLLSSSVSQSSSQSSSSSASSLSSVADSDPTWVEYAKILEDEDSSSTTLQSTSPERNLDSPSPFLDIKDRQALASSHPLTDRLEYSVCTSCDKPYLRHILASHIRECLERSRNGSQSANGAKKITAAAADSKSRDSIKLSTTGISKDTGGHGGNKGGSSGGSNNAKGGNGGGGGTAGGTGSNGGGGDDGNGNSGSNNGKSDKPTKAKKDKESSKDKEKDTAEKDGKKKTKKRKAETPTEEKKPPKKKKKQPPKAAPKPKGPVDVERQCGVPLPNGGFCARSLTCKSHSMGAKRNVPGRSQPYDVLLAAYQKKNQMKQAALTSSAQLAEDMELANGPVDSDEEVESVMAGVHKSFPVPIEKKVIMPIRIKNQFFRMREMFASAFSRQI</sequence>
<evidence type="ECO:0000313" key="1">
    <source>
        <dbReference type="EMBL" id="KAK9240977.1"/>
    </source>
</evidence>
<gene>
    <name evidence="1" type="ORF">V1525DRAFT_393337</name>
</gene>
<protein>
    <submittedName>
        <fullName evidence="1">SCA7, zinc-binding domain-containing protein</fullName>
    </submittedName>
</protein>
<reference evidence="2" key="1">
    <citation type="journal article" date="2024" name="Front. Bioeng. Biotechnol.">
        <title>Genome-scale model development and genomic sequencing of the oleaginous clade Lipomyces.</title>
        <authorList>
            <person name="Czajka J.J."/>
            <person name="Han Y."/>
            <person name="Kim J."/>
            <person name="Mondo S.J."/>
            <person name="Hofstad B.A."/>
            <person name="Robles A."/>
            <person name="Haridas S."/>
            <person name="Riley R."/>
            <person name="LaButti K."/>
            <person name="Pangilinan J."/>
            <person name="Andreopoulos W."/>
            <person name="Lipzen A."/>
            <person name="Yan J."/>
            <person name="Wang M."/>
            <person name="Ng V."/>
            <person name="Grigoriev I.V."/>
            <person name="Spatafora J.W."/>
            <person name="Magnuson J.K."/>
            <person name="Baker S.E."/>
            <person name="Pomraning K.R."/>
        </authorList>
    </citation>
    <scope>NUCLEOTIDE SEQUENCE [LARGE SCALE GENOMIC DNA]</scope>
    <source>
        <strain evidence="2">CBS 7786</strain>
    </source>
</reference>
<accession>A0ACC3TAM8</accession>